<protein>
    <submittedName>
        <fullName evidence="1">2-oxoglutarate and Fe(II)-dependent oxygenase superfamily protein</fullName>
    </submittedName>
</protein>
<evidence type="ECO:0000313" key="1">
    <source>
        <dbReference type="EMBL" id="BBG99014.1"/>
    </source>
</evidence>
<name>A0A4Y1R4N7_PRUDU</name>
<gene>
    <name evidence="1" type="ORF">Prudu_008572</name>
</gene>
<reference evidence="1" key="1">
    <citation type="journal article" date="2019" name="Science">
        <title>Mutation of a bHLH transcription factor allowed almond domestication.</title>
        <authorList>
            <person name="Sanchez-Perez R."/>
            <person name="Pavan S."/>
            <person name="Mazzeo R."/>
            <person name="Moldovan C."/>
            <person name="Aiese Cigliano R."/>
            <person name="Del Cueto J."/>
            <person name="Ricciardi F."/>
            <person name="Lotti C."/>
            <person name="Ricciardi L."/>
            <person name="Dicenta F."/>
            <person name="Lopez-Marques R.L."/>
            <person name="Lindberg Moller B."/>
        </authorList>
    </citation>
    <scope>NUCLEOTIDE SEQUENCE</scope>
</reference>
<organism evidence="1">
    <name type="scientific">Prunus dulcis</name>
    <name type="common">Almond</name>
    <name type="synonym">Amygdalus dulcis</name>
    <dbReference type="NCBI Taxonomy" id="3755"/>
    <lineage>
        <taxon>Eukaryota</taxon>
        <taxon>Viridiplantae</taxon>
        <taxon>Streptophyta</taxon>
        <taxon>Embryophyta</taxon>
        <taxon>Tracheophyta</taxon>
        <taxon>Spermatophyta</taxon>
        <taxon>Magnoliopsida</taxon>
        <taxon>eudicotyledons</taxon>
        <taxon>Gunneridae</taxon>
        <taxon>Pentapetalae</taxon>
        <taxon>rosids</taxon>
        <taxon>fabids</taxon>
        <taxon>Rosales</taxon>
        <taxon>Rosaceae</taxon>
        <taxon>Amygdaloideae</taxon>
        <taxon>Amygdaleae</taxon>
        <taxon>Prunus</taxon>
    </lineage>
</organism>
<accession>A0A4Y1R4N7</accession>
<proteinExistence type="predicted"/>
<dbReference type="EMBL" id="AP019299">
    <property type="protein sequence ID" value="BBG99014.1"/>
    <property type="molecule type" value="Genomic_DNA"/>
</dbReference>
<dbReference type="AlphaFoldDB" id="A0A4Y1R4N7"/>
<sequence length="162" mass="18237">MSKLSRDLKAHLKPKATQLPFLPLYQPNQHTTMGSETPPKLPVLDFSNQSLTPGTTEWNTVRAQVHNALEEYGCFEALFNKVQNVSKKPFHGYVGQYPMVPLYESMGLMMPTSTNNKTIQSFSEQVSELDQIIRRMILESLGREVLGGTPRINQLPSSSDEI</sequence>
<dbReference type="SUPFAM" id="SSF51197">
    <property type="entry name" value="Clavaminate synthase-like"/>
    <property type="match status" value="1"/>
</dbReference>